<keyword evidence="2" id="KW-1185">Reference proteome</keyword>
<sequence>MFLCCLGLFSWMHRSYAPRNSNRSSPPFRHRHAAAIKLDFKVTNQHRESIPVHSTGDGAENTQSGGFDDYRQCHNHIERNAFDQ</sequence>
<gene>
    <name evidence="1" type="ORF">L2E82_36313</name>
</gene>
<dbReference type="Proteomes" id="UP001055811">
    <property type="component" value="Linkage Group LG06"/>
</dbReference>
<protein>
    <submittedName>
        <fullName evidence="1">Uncharacterized protein</fullName>
    </submittedName>
</protein>
<proteinExistence type="predicted"/>
<evidence type="ECO:0000313" key="2">
    <source>
        <dbReference type="Proteomes" id="UP001055811"/>
    </source>
</evidence>
<accession>A0ACB9BR56</accession>
<reference evidence="2" key="1">
    <citation type="journal article" date="2022" name="Mol. Ecol. Resour.">
        <title>The genomes of chicory, endive, great burdock and yacon provide insights into Asteraceae palaeo-polyploidization history and plant inulin production.</title>
        <authorList>
            <person name="Fan W."/>
            <person name="Wang S."/>
            <person name="Wang H."/>
            <person name="Wang A."/>
            <person name="Jiang F."/>
            <person name="Liu H."/>
            <person name="Zhao H."/>
            <person name="Xu D."/>
            <person name="Zhang Y."/>
        </authorList>
    </citation>
    <scope>NUCLEOTIDE SEQUENCE [LARGE SCALE GENOMIC DNA]</scope>
    <source>
        <strain evidence="2">cv. Punajuju</strain>
    </source>
</reference>
<evidence type="ECO:0000313" key="1">
    <source>
        <dbReference type="EMBL" id="KAI3724532.1"/>
    </source>
</evidence>
<reference evidence="1 2" key="2">
    <citation type="journal article" date="2022" name="Mol. Ecol. Resour.">
        <title>The genomes of chicory, endive, great burdock and yacon provide insights into Asteraceae paleo-polyploidization history and plant inulin production.</title>
        <authorList>
            <person name="Fan W."/>
            <person name="Wang S."/>
            <person name="Wang H."/>
            <person name="Wang A."/>
            <person name="Jiang F."/>
            <person name="Liu H."/>
            <person name="Zhao H."/>
            <person name="Xu D."/>
            <person name="Zhang Y."/>
        </authorList>
    </citation>
    <scope>NUCLEOTIDE SEQUENCE [LARGE SCALE GENOMIC DNA]</scope>
    <source>
        <strain evidence="2">cv. Punajuju</strain>
        <tissue evidence="1">Leaves</tissue>
    </source>
</reference>
<comment type="caution">
    <text evidence="1">The sequence shown here is derived from an EMBL/GenBank/DDBJ whole genome shotgun (WGS) entry which is preliminary data.</text>
</comment>
<name>A0ACB9BR56_CICIN</name>
<dbReference type="EMBL" id="CM042014">
    <property type="protein sequence ID" value="KAI3724532.1"/>
    <property type="molecule type" value="Genomic_DNA"/>
</dbReference>
<organism evidence="1 2">
    <name type="scientific">Cichorium intybus</name>
    <name type="common">Chicory</name>
    <dbReference type="NCBI Taxonomy" id="13427"/>
    <lineage>
        <taxon>Eukaryota</taxon>
        <taxon>Viridiplantae</taxon>
        <taxon>Streptophyta</taxon>
        <taxon>Embryophyta</taxon>
        <taxon>Tracheophyta</taxon>
        <taxon>Spermatophyta</taxon>
        <taxon>Magnoliopsida</taxon>
        <taxon>eudicotyledons</taxon>
        <taxon>Gunneridae</taxon>
        <taxon>Pentapetalae</taxon>
        <taxon>asterids</taxon>
        <taxon>campanulids</taxon>
        <taxon>Asterales</taxon>
        <taxon>Asteraceae</taxon>
        <taxon>Cichorioideae</taxon>
        <taxon>Cichorieae</taxon>
        <taxon>Cichoriinae</taxon>
        <taxon>Cichorium</taxon>
    </lineage>
</organism>